<evidence type="ECO:0000256" key="1">
    <source>
        <dbReference type="SAM" id="Phobius"/>
    </source>
</evidence>
<accession>A0A4Y8QAD3</accession>
<sequence length="141" mass="14635">MNNVLLFLHVLSALLLGSYVVFPFVAGRAASLSGAAQTGFLGLLSTLNRIGQFSLIVVFLTGGGMIHAYEPPVSWMITAVVLLLIIGAVTGMMGSRIKKALTASKAGGSISADAGKVRTYSWIAAIAVIAAIFVMTNSSLF</sequence>
<dbReference type="AlphaFoldDB" id="A0A4Y8QAD3"/>
<feature type="transmembrane region" description="Helical" evidence="1">
    <location>
        <begin position="117"/>
        <end position="136"/>
    </location>
</feature>
<name>A0A4Y8QAD3_9BACL</name>
<dbReference type="RefSeq" id="WP_134749162.1">
    <property type="nucleotide sequence ID" value="NZ_MYFO02000004.1"/>
</dbReference>
<dbReference type="EMBL" id="MYFO01000002">
    <property type="protein sequence ID" value="TFE91239.1"/>
    <property type="molecule type" value="Genomic_DNA"/>
</dbReference>
<comment type="caution">
    <text evidence="2">The sequence shown here is derived from an EMBL/GenBank/DDBJ whole genome shotgun (WGS) entry which is preliminary data.</text>
</comment>
<gene>
    <name evidence="2" type="ORF">B5M42_01995</name>
</gene>
<protein>
    <recommendedName>
        <fullName evidence="4">DUF2269 family protein</fullName>
    </recommendedName>
</protein>
<feature type="transmembrane region" description="Helical" evidence="1">
    <location>
        <begin position="50"/>
        <end position="69"/>
    </location>
</feature>
<dbReference type="OrthoDB" id="2886943at2"/>
<keyword evidence="1" id="KW-0472">Membrane</keyword>
<evidence type="ECO:0008006" key="4">
    <source>
        <dbReference type="Google" id="ProtNLM"/>
    </source>
</evidence>
<organism evidence="2 3">
    <name type="scientific">Paenibacillus athensensis</name>
    <dbReference type="NCBI Taxonomy" id="1967502"/>
    <lineage>
        <taxon>Bacteria</taxon>
        <taxon>Bacillati</taxon>
        <taxon>Bacillota</taxon>
        <taxon>Bacilli</taxon>
        <taxon>Bacillales</taxon>
        <taxon>Paenibacillaceae</taxon>
        <taxon>Paenibacillus</taxon>
    </lineage>
</organism>
<keyword evidence="1" id="KW-0812">Transmembrane</keyword>
<reference evidence="2 3" key="1">
    <citation type="submission" date="2017-03" db="EMBL/GenBank/DDBJ databases">
        <title>Isolation of Levoglucosan Utilizing Bacteria.</title>
        <authorList>
            <person name="Arya A.S."/>
        </authorList>
    </citation>
    <scope>NUCLEOTIDE SEQUENCE [LARGE SCALE GENOMIC DNA]</scope>
    <source>
        <strain evidence="2 3">MEC069</strain>
    </source>
</reference>
<evidence type="ECO:0000313" key="2">
    <source>
        <dbReference type="EMBL" id="TFE91239.1"/>
    </source>
</evidence>
<dbReference type="Proteomes" id="UP000298246">
    <property type="component" value="Unassembled WGS sequence"/>
</dbReference>
<evidence type="ECO:0000313" key="3">
    <source>
        <dbReference type="Proteomes" id="UP000298246"/>
    </source>
</evidence>
<keyword evidence="3" id="KW-1185">Reference proteome</keyword>
<keyword evidence="1" id="KW-1133">Transmembrane helix</keyword>
<feature type="transmembrane region" description="Helical" evidence="1">
    <location>
        <begin position="76"/>
        <end position="97"/>
    </location>
</feature>
<proteinExistence type="predicted"/>